<evidence type="ECO:0000256" key="2">
    <source>
        <dbReference type="ARBA" id="ARBA00022676"/>
    </source>
</evidence>
<dbReference type="FunFam" id="3.90.550.10:FF:000164">
    <property type="entry name" value="Beta-(1-3)-glucosyl transferase"/>
    <property type="match status" value="1"/>
</dbReference>
<comment type="caution">
    <text evidence="15">The sequence shown here is derived from an EMBL/GenBank/DDBJ whole genome shotgun (WGS) entry which is preliminary data.</text>
</comment>
<sequence length="945" mass="103612">MSERSSRRTLPSVRRLPWTRIATALLIATAVAVVHLLAWRLIQTPQALPDAPIRIAGLAYNAFQRHDSPLDGRYPSDEAIAEDLATLAQLTGRIRTYGSSEFPALPGLAERHGLRLTAGVWLDRRVDNNEREITAVEQAVARHPNIDRVIAGNETLLLGSLEPAQLIAYLDRLRRTLSVPVSTAEPWHVWLKRPELAEHVDFLTVHLLPYWEGVPADVAVDYAMSRLEELRRRFPGKPIVIGEVGWPSGGDRVDGARASPADQATFVRGFLARSRGLGLDYFLMEAIDQPWKRATEGRAGAYWGILDADRQPKFSFDGPLNVDRHERGKAGLASLAGFLLIALSLSLLPRLRLAARIGFAVTAQGVVTLTVLLATLPMKHYLEHLDWIVLALLAPALALTAVTLLAQLFEFAELFWDGNLRRRFGPRPLPRGAREPRVSIHLACCNEPPAMVIATLDSLMRLDWRNFEVLVIDNNTRDPALWQPVQAHCERLAAARGTEGPTVRFFHLPSWPGYKAGALNFALQHTDPAAEVVAVVDADYLVEPNWLRDLVAHFDDAKVGVVQSPQAHRDWEGQAFRRAMNWEYDGFFRIGMHHRNERDAIIQHGTMTMIRASALRDGGWSEWCICEDSELGLRLMQRGLRAVYVDQVMGRGLTPDGFVAFKKQRQRWAQGAMQILKAHARSLLGLKPAAGQPQAALSRAQRYHFVAGWLPWLGDAMHLVLSFATLFWTIGLIAAPQWFSLPAMLFLGPLTGLMSVRLLIGPLLYLKRVPCRPAGIVGAALAGLSLSHAIARGVFAGLTQRTAVFEVTQKGSAAGAAARRGGPVGVREEAGLFLALMLALAAVAWVRPADHVESLMWLGVLALQAVPYAAALVCAWLSRRAPTVAPAAPQAAGPGGRRRTGPGGRPAAAVARPRRPAMQGAVDLGPRVASGGRRGRAARRAALRP</sequence>
<evidence type="ECO:0000256" key="6">
    <source>
        <dbReference type="ARBA" id="ARBA00022989"/>
    </source>
</evidence>
<feature type="domain" description="Glycosyltransferase 2-like" evidence="14">
    <location>
        <begin position="533"/>
        <end position="755"/>
    </location>
</feature>
<dbReference type="SUPFAM" id="SSF53448">
    <property type="entry name" value="Nucleotide-diphospho-sugar transferases"/>
    <property type="match status" value="1"/>
</dbReference>
<evidence type="ECO:0000256" key="13">
    <source>
        <dbReference type="SAM" id="Phobius"/>
    </source>
</evidence>
<dbReference type="EC" id="2.4.1.336" evidence="9"/>
<evidence type="ECO:0000256" key="1">
    <source>
        <dbReference type="ARBA" id="ARBA00004141"/>
    </source>
</evidence>
<feature type="transmembrane region" description="Helical" evidence="13">
    <location>
        <begin position="355"/>
        <end position="375"/>
    </location>
</feature>
<evidence type="ECO:0000256" key="4">
    <source>
        <dbReference type="ARBA" id="ARBA00022692"/>
    </source>
</evidence>
<evidence type="ECO:0000313" key="15">
    <source>
        <dbReference type="EMBL" id="MBB1160753.1"/>
    </source>
</evidence>
<evidence type="ECO:0000256" key="12">
    <source>
        <dbReference type="SAM" id="MobiDB-lite"/>
    </source>
</evidence>
<dbReference type="AlphaFoldDB" id="A0A839HGK7"/>
<feature type="region of interest" description="Disordered" evidence="12">
    <location>
        <begin position="885"/>
        <end position="945"/>
    </location>
</feature>
<keyword evidence="6 13" id="KW-1133">Transmembrane helix</keyword>
<comment type="catalytic activity">
    <reaction evidence="8">
        <text>a 1,2-diacyl-sn-glycerol + UDP-alpha-D-glucose = a 1,2-diacyl-3-O-(beta-D-glucopyranosyl)-sn-glycerol + UDP + H(+)</text>
        <dbReference type="Rhea" id="RHEA:17285"/>
        <dbReference type="ChEBI" id="CHEBI:15378"/>
        <dbReference type="ChEBI" id="CHEBI:17815"/>
        <dbReference type="ChEBI" id="CHEBI:58223"/>
        <dbReference type="ChEBI" id="CHEBI:58885"/>
        <dbReference type="ChEBI" id="CHEBI:75799"/>
        <dbReference type="EC" id="2.4.1.336"/>
    </reaction>
</comment>
<keyword evidence="16" id="KW-1185">Reference proteome</keyword>
<dbReference type="Pfam" id="PF13632">
    <property type="entry name" value="Glyco_trans_2_3"/>
    <property type="match status" value="1"/>
</dbReference>
<feature type="transmembrane region" description="Helical" evidence="13">
    <location>
        <begin position="745"/>
        <end position="766"/>
    </location>
</feature>
<evidence type="ECO:0000256" key="5">
    <source>
        <dbReference type="ARBA" id="ARBA00022842"/>
    </source>
</evidence>
<keyword evidence="4 13" id="KW-0812">Transmembrane</keyword>
<keyword evidence="7 13" id="KW-0472">Membrane</keyword>
<feature type="transmembrane region" description="Helical" evidence="13">
    <location>
        <begin position="387"/>
        <end position="412"/>
    </location>
</feature>
<evidence type="ECO:0000256" key="10">
    <source>
        <dbReference type="ARBA" id="ARBA00068721"/>
    </source>
</evidence>
<comment type="subcellular location">
    <subcellularLocation>
        <location evidence="1">Membrane</location>
        <topology evidence="1">Multi-pass membrane protein</topology>
    </subcellularLocation>
</comment>
<keyword evidence="3 15" id="KW-0808">Transferase</keyword>
<organism evidence="15 16">
    <name type="scientific">Aquariibacter albus</name>
    <dbReference type="NCBI Taxonomy" id="2759899"/>
    <lineage>
        <taxon>Bacteria</taxon>
        <taxon>Pseudomonadati</taxon>
        <taxon>Pseudomonadota</taxon>
        <taxon>Betaproteobacteria</taxon>
        <taxon>Burkholderiales</taxon>
        <taxon>Sphaerotilaceae</taxon>
        <taxon>Aquariibacter</taxon>
    </lineage>
</organism>
<evidence type="ECO:0000256" key="7">
    <source>
        <dbReference type="ARBA" id="ARBA00023136"/>
    </source>
</evidence>
<dbReference type="EMBL" id="JACIVI010000001">
    <property type="protein sequence ID" value="MBB1160753.1"/>
    <property type="molecule type" value="Genomic_DNA"/>
</dbReference>
<dbReference type="GO" id="GO:0005886">
    <property type="term" value="C:plasma membrane"/>
    <property type="evidence" value="ECO:0007669"/>
    <property type="project" value="TreeGrafter"/>
</dbReference>
<dbReference type="SUPFAM" id="SSF51445">
    <property type="entry name" value="(Trans)glycosidases"/>
    <property type="match status" value="1"/>
</dbReference>
<dbReference type="PANTHER" id="PTHR43867">
    <property type="entry name" value="CELLULOSE SYNTHASE CATALYTIC SUBUNIT A [UDP-FORMING]"/>
    <property type="match status" value="1"/>
</dbReference>
<evidence type="ECO:0000256" key="8">
    <source>
        <dbReference type="ARBA" id="ARBA00053004"/>
    </source>
</evidence>
<feature type="transmembrane region" description="Helical" evidence="13">
    <location>
        <begin position="21"/>
        <end position="42"/>
    </location>
</feature>
<protein>
    <recommendedName>
        <fullName evidence="10">Beta-monoglucosyldiacylglycerol synthase</fullName>
        <ecNumber evidence="9">2.4.1.336</ecNumber>
    </recommendedName>
    <alternativeName>
        <fullName evidence="11">UDP-glucose:1,2-diacylglycerol 3-beta-D-glucosyltransferase</fullName>
    </alternativeName>
</protein>
<dbReference type="InterPro" id="IPR050321">
    <property type="entry name" value="Glycosyltr_2/OpgH_subfam"/>
</dbReference>
<name>A0A839HGK7_9BURK</name>
<dbReference type="InterPro" id="IPR001173">
    <property type="entry name" value="Glyco_trans_2-like"/>
</dbReference>
<keyword evidence="5" id="KW-0460">Magnesium</keyword>
<evidence type="ECO:0000313" key="16">
    <source>
        <dbReference type="Proteomes" id="UP000586093"/>
    </source>
</evidence>
<feature type="transmembrane region" description="Helical" evidence="13">
    <location>
        <begin position="855"/>
        <end position="877"/>
    </location>
</feature>
<dbReference type="Gene3D" id="3.20.20.80">
    <property type="entry name" value="Glycosidases"/>
    <property type="match status" value="1"/>
</dbReference>
<feature type="compositionally biased region" description="Basic residues" evidence="12">
    <location>
        <begin position="933"/>
        <end position="945"/>
    </location>
</feature>
<evidence type="ECO:0000259" key="14">
    <source>
        <dbReference type="Pfam" id="PF13632"/>
    </source>
</evidence>
<feature type="transmembrane region" description="Helical" evidence="13">
    <location>
        <begin position="830"/>
        <end position="849"/>
    </location>
</feature>
<feature type="transmembrane region" description="Helical" evidence="13">
    <location>
        <begin position="330"/>
        <end position="348"/>
    </location>
</feature>
<evidence type="ECO:0000256" key="9">
    <source>
        <dbReference type="ARBA" id="ARBA00066964"/>
    </source>
</evidence>
<dbReference type="GO" id="GO:0016758">
    <property type="term" value="F:hexosyltransferase activity"/>
    <property type="evidence" value="ECO:0007669"/>
    <property type="project" value="TreeGrafter"/>
</dbReference>
<keyword evidence="2" id="KW-0328">Glycosyltransferase</keyword>
<gene>
    <name evidence="15" type="ORF">H4F90_01995</name>
</gene>
<dbReference type="RefSeq" id="WP_182660991.1">
    <property type="nucleotide sequence ID" value="NZ_JACIVI010000001.1"/>
</dbReference>
<proteinExistence type="predicted"/>
<dbReference type="Proteomes" id="UP000586093">
    <property type="component" value="Unassembled WGS sequence"/>
</dbReference>
<dbReference type="Gene3D" id="3.90.550.10">
    <property type="entry name" value="Spore Coat Polysaccharide Biosynthesis Protein SpsA, Chain A"/>
    <property type="match status" value="1"/>
</dbReference>
<dbReference type="InterPro" id="IPR029044">
    <property type="entry name" value="Nucleotide-diphossugar_trans"/>
</dbReference>
<dbReference type="InterPro" id="IPR017853">
    <property type="entry name" value="GH"/>
</dbReference>
<dbReference type="PANTHER" id="PTHR43867:SF4">
    <property type="entry name" value="BETA-(1-3)-GLUCOSYL TRANSFERASE"/>
    <property type="match status" value="1"/>
</dbReference>
<evidence type="ECO:0000256" key="3">
    <source>
        <dbReference type="ARBA" id="ARBA00022679"/>
    </source>
</evidence>
<evidence type="ECO:0000256" key="11">
    <source>
        <dbReference type="ARBA" id="ARBA00078564"/>
    </source>
</evidence>
<reference evidence="15 16" key="1">
    <citation type="submission" date="2020-08" db="EMBL/GenBank/DDBJ databases">
        <title>Aquariorum lacteus gen. nov., sp. nov., a new member of the family Comamonadaceae, isolated from freshwater aquarium.</title>
        <authorList>
            <person name="Chun S.-J."/>
        </authorList>
    </citation>
    <scope>NUCLEOTIDE SEQUENCE [LARGE SCALE GENOMIC DNA]</scope>
    <source>
        <strain evidence="15 16">SJAQ100</strain>
    </source>
</reference>
<accession>A0A839HGK7</accession>